<feature type="coiled-coil region" evidence="1">
    <location>
        <begin position="197"/>
        <end position="227"/>
    </location>
</feature>
<protein>
    <submittedName>
        <fullName evidence="2">Uncharacterized protein</fullName>
    </submittedName>
</protein>
<proteinExistence type="predicted"/>
<dbReference type="RefSeq" id="WP_044897885.1">
    <property type="nucleotide sequence ID" value="NZ_JAPYYP010000006.1"/>
</dbReference>
<dbReference type="Proteomes" id="UP001151071">
    <property type="component" value="Unassembled WGS sequence"/>
</dbReference>
<name>A0A9X3TP35_9BACL</name>
<evidence type="ECO:0000256" key="1">
    <source>
        <dbReference type="SAM" id="Coils"/>
    </source>
</evidence>
<accession>A0A9X3TP35</accession>
<comment type="caution">
    <text evidence="2">The sequence shown here is derived from an EMBL/GenBank/DDBJ whole genome shotgun (WGS) entry which is preliminary data.</text>
</comment>
<evidence type="ECO:0000313" key="2">
    <source>
        <dbReference type="EMBL" id="MDA5108111.1"/>
    </source>
</evidence>
<reference evidence="2" key="1">
    <citation type="submission" date="2022-12" db="EMBL/GenBank/DDBJ databases">
        <title>Draft genome sequence of the thermophilic strain Brevibacillus thermoruber HT42, isolated from Los Humeros, Puebla, Mexico, with biotechnological potential.</title>
        <authorList>
            <person name="Lara Sanchez J."/>
            <person name="Solis Palacios R."/>
            <person name="Bustos Baena A.S."/>
            <person name="Ruz Baez A.E."/>
            <person name="Espinosa Luna G."/>
            <person name="Oliart Ros R.M."/>
        </authorList>
    </citation>
    <scope>NUCLEOTIDE SEQUENCE</scope>
    <source>
        <strain evidence="2">HT42</strain>
    </source>
</reference>
<keyword evidence="1" id="KW-0175">Coiled coil</keyword>
<dbReference type="AlphaFoldDB" id="A0A9X3TP35"/>
<evidence type="ECO:0000313" key="3">
    <source>
        <dbReference type="Proteomes" id="UP001151071"/>
    </source>
</evidence>
<sequence length="243" mass="28804">MVQIIFKEFSPLEKQKLARIVLNCVSKGEGETEFDDLKKAFEIAKKTLNKPTSQMCQYVWQEHLRDYYRSVYEKALQKGSINRAMRQKNKLDEENRYFVSLMCTEILKGLTVSQAIESVSKIINLKESTVKTKWYKLIRNDEYRRQYEEALKNKSEYQGQETGQETNEYKQEFPQDNNVDSFEAAPLPDETVFLDTIEKFIISYKNLKKENEEIKLQNKLLHEKSEQINLELERMRSTLKSLL</sequence>
<dbReference type="EMBL" id="JAPYYP010000006">
    <property type="protein sequence ID" value="MDA5108111.1"/>
    <property type="molecule type" value="Genomic_DNA"/>
</dbReference>
<organism evidence="2 3">
    <name type="scientific">Brevibacillus thermoruber</name>
    <dbReference type="NCBI Taxonomy" id="33942"/>
    <lineage>
        <taxon>Bacteria</taxon>
        <taxon>Bacillati</taxon>
        <taxon>Bacillota</taxon>
        <taxon>Bacilli</taxon>
        <taxon>Bacillales</taxon>
        <taxon>Paenibacillaceae</taxon>
        <taxon>Brevibacillus</taxon>
    </lineage>
</organism>
<gene>
    <name evidence="2" type="ORF">O3V59_07050</name>
</gene>
<keyword evidence="3" id="KW-1185">Reference proteome</keyword>